<name>A0A3S1JBJ5_9BACT</name>
<evidence type="ECO:0000313" key="2">
    <source>
        <dbReference type="Proteomes" id="UP000281028"/>
    </source>
</evidence>
<dbReference type="PROSITE" id="PS51257">
    <property type="entry name" value="PROKAR_LIPOPROTEIN"/>
    <property type="match status" value="1"/>
</dbReference>
<dbReference type="Proteomes" id="UP000281028">
    <property type="component" value="Unassembled WGS sequence"/>
</dbReference>
<proteinExistence type="predicted"/>
<gene>
    <name evidence="1" type="ORF">ECE50_016085</name>
</gene>
<protein>
    <submittedName>
        <fullName evidence="1">Uncharacterized protein</fullName>
    </submittedName>
</protein>
<comment type="caution">
    <text evidence="1">The sequence shown here is derived from an EMBL/GenBank/DDBJ whole genome shotgun (WGS) entry which is preliminary data.</text>
</comment>
<dbReference type="EMBL" id="RIAR02000001">
    <property type="protein sequence ID" value="NSL88359.1"/>
    <property type="molecule type" value="Genomic_DNA"/>
</dbReference>
<reference evidence="1" key="1">
    <citation type="submission" date="2020-05" db="EMBL/GenBank/DDBJ databases">
        <title>Chitinophaga laudate sp. nov., isolated from a tropical peat swamp.</title>
        <authorList>
            <person name="Goh C.B.S."/>
            <person name="Lee M.S."/>
            <person name="Parimannan S."/>
            <person name="Pasbakhsh P."/>
            <person name="Yule C.M."/>
            <person name="Rajandas H."/>
            <person name="Loke S."/>
            <person name="Croft L."/>
            <person name="Tan J.B.L."/>
        </authorList>
    </citation>
    <scope>NUCLEOTIDE SEQUENCE</scope>
    <source>
        <strain evidence="1">Mgbs1</strain>
    </source>
</reference>
<evidence type="ECO:0000313" key="1">
    <source>
        <dbReference type="EMBL" id="NSL88359.1"/>
    </source>
</evidence>
<dbReference type="AlphaFoldDB" id="A0A3S1JBJ5"/>
<organism evidence="1 2">
    <name type="scientific">Chitinophaga solisilvae</name>
    <dbReference type="NCBI Taxonomy" id="1233460"/>
    <lineage>
        <taxon>Bacteria</taxon>
        <taxon>Pseudomonadati</taxon>
        <taxon>Bacteroidota</taxon>
        <taxon>Chitinophagia</taxon>
        <taxon>Chitinophagales</taxon>
        <taxon>Chitinophagaceae</taxon>
        <taxon>Chitinophaga</taxon>
    </lineage>
</organism>
<accession>A0A3S1JBJ5</accession>
<keyword evidence="2" id="KW-1185">Reference proteome</keyword>
<sequence>MKKVSLFLAAIVMACSTLPLQANSHASTSFGTRSVSRINLTGPSSVKLGGVGYVFSIKILPDPFPADARWVIYKDGVLVNTINANGSGTISLDGSDFGSTGGFSVELISTESGMGYIIGAKSVMVKISF</sequence>